<feature type="compositionally biased region" description="Gly residues" evidence="1">
    <location>
        <begin position="8"/>
        <end position="33"/>
    </location>
</feature>
<evidence type="ECO:0000256" key="2">
    <source>
        <dbReference type="SAM" id="Phobius"/>
    </source>
</evidence>
<gene>
    <name evidence="4" type="primary">galE</name>
    <name evidence="4" type="ORF">GCM10012286_47780</name>
</gene>
<feature type="transmembrane region" description="Helical" evidence="2">
    <location>
        <begin position="40"/>
        <end position="58"/>
    </location>
</feature>
<keyword evidence="2" id="KW-0812">Transmembrane</keyword>
<feature type="region of interest" description="Disordered" evidence="1">
    <location>
        <begin position="1"/>
        <end position="37"/>
    </location>
</feature>
<dbReference type="InterPro" id="IPR001509">
    <property type="entry name" value="Epimerase_deHydtase"/>
</dbReference>
<evidence type="ECO:0000313" key="5">
    <source>
        <dbReference type="Proteomes" id="UP000656881"/>
    </source>
</evidence>
<comment type="caution">
    <text evidence="4">The sequence shown here is derived from an EMBL/GenBank/DDBJ whole genome shotgun (WGS) entry which is preliminary data.</text>
</comment>
<keyword evidence="2" id="KW-1133">Transmembrane helix</keyword>
<proteinExistence type="predicted"/>
<sequence length="372" mass="38886">MDEAPRSGGEGSRSGGEGSRSGGEGSRSGGPDGDTGMPRVVVLGASGFLGSAVAALLARRRLRLRLVARRPSAVPDGAVADVEVRTADLTDAASLAAAVGDADAIVHLVCHRTGARAWRTDDDPLGEWVNVGMVHGIVDTLRAAPRARRPACVFAGSASQVGLTSRARIDGTEEDRPASAYDRHKALAERALLDATREGVLRAVSLRLPTVYGESRTPTAADGGVVTAMTRRALAGEPLTVWRDGTIGRDLLHVDDAARALVTGLDRVGELVGRHWVVGTGRTTTLGDLFRAVARMSADHTDRTPVPVVTVEPPDHATPADFHTFTVDATAFRKATGWEPRVALPEGLARTVGALARGRAVEGARLRGPTAL</sequence>
<dbReference type="InterPro" id="IPR036291">
    <property type="entry name" value="NAD(P)-bd_dom_sf"/>
</dbReference>
<dbReference type="Proteomes" id="UP000656881">
    <property type="component" value="Unassembled WGS sequence"/>
</dbReference>
<feature type="domain" description="NAD-dependent epimerase/dehydratase" evidence="3">
    <location>
        <begin position="40"/>
        <end position="279"/>
    </location>
</feature>
<dbReference type="EMBL" id="BMNG01000010">
    <property type="protein sequence ID" value="GGO49540.1"/>
    <property type="molecule type" value="Genomic_DNA"/>
</dbReference>
<evidence type="ECO:0000313" key="4">
    <source>
        <dbReference type="EMBL" id="GGO49540.1"/>
    </source>
</evidence>
<accession>A0ABQ2MCL5</accession>
<evidence type="ECO:0000259" key="3">
    <source>
        <dbReference type="Pfam" id="PF01370"/>
    </source>
</evidence>
<reference evidence="5" key="1">
    <citation type="journal article" date="2019" name="Int. J. Syst. Evol. Microbiol.">
        <title>The Global Catalogue of Microorganisms (GCM) 10K type strain sequencing project: providing services to taxonomists for standard genome sequencing and annotation.</title>
        <authorList>
            <consortium name="The Broad Institute Genomics Platform"/>
            <consortium name="The Broad Institute Genome Sequencing Center for Infectious Disease"/>
            <person name="Wu L."/>
            <person name="Ma J."/>
        </authorList>
    </citation>
    <scope>NUCLEOTIDE SEQUENCE [LARGE SCALE GENOMIC DNA]</scope>
    <source>
        <strain evidence="5">CGMCC 4.7349</strain>
    </source>
</reference>
<dbReference type="InterPro" id="IPR050177">
    <property type="entry name" value="Lipid_A_modif_metabolic_enz"/>
</dbReference>
<keyword evidence="5" id="KW-1185">Reference proteome</keyword>
<keyword evidence="2" id="KW-0472">Membrane</keyword>
<dbReference type="SUPFAM" id="SSF51735">
    <property type="entry name" value="NAD(P)-binding Rossmann-fold domains"/>
    <property type="match status" value="1"/>
</dbReference>
<organism evidence="4 5">
    <name type="scientific">Streptomyces lasiicapitis</name>
    <dbReference type="NCBI Taxonomy" id="1923961"/>
    <lineage>
        <taxon>Bacteria</taxon>
        <taxon>Bacillati</taxon>
        <taxon>Actinomycetota</taxon>
        <taxon>Actinomycetes</taxon>
        <taxon>Kitasatosporales</taxon>
        <taxon>Streptomycetaceae</taxon>
        <taxon>Streptomyces</taxon>
    </lineage>
</organism>
<dbReference type="Pfam" id="PF01370">
    <property type="entry name" value="Epimerase"/>
    <property type="match status" value="1"/>
</dbReference>
<dbReference type="Gene3D" id="3.40.50.720">
    <property type="entry name" value="NAD(P)-binding Rossmann-like Domain"/>
    <property type="match status" value="1"/>
</dbReference>
<dbReference type="PANTHER" id="PTHR43245">
    <property type="entry name" value="BIFUNCTIONAL POLYMYXIN RESISTANCE PROTEIN ARNA"/>
    <property type="match status" value="1"/>
</dbReference>
<protein>
    <submittedName>
        <fullName evidence="4">UDP-glucose 4-epimerase</fullName>
    </submittedName>
</protein>
<evidence type="ECO:0000256" key="1">
    <source>
        <dbReference type="SAM" id="MobiDB-lite"/>
    </source>
</evidence>
<name>A0ABQ2MCL5_9ACTN</name>